<evidence type="ECO:0000259" key="8">
    <source>
        <dbReference type="Pfam" id="PF00755"/>
    </source>
</evidence>
<dbReference type="Gene3D" id="3.30.559.70">
    <property type="entry name" value="Choline/Carnitine o-acyltransferase, domain 2"/>
    <property type="match status" value="1"/>
</dbReference>
<gene>
    <name evidence="9" type="ORF">PICST_42139</name>
</gene>
<dbReference type="InterPro" id="IPR042231">
    <property type="entry name" value="Cho/carn_acyl_trans_2"/>
</dbReference>
<dbReference type="Proteomes" id="UP000002258">
    <property type="component" value="Chromosome 2"/>
</dbReference>
<dbReference type="FunCoup" id="A3LNW5">
    <property type="interactions" value="69"/>
</dbReference>
<evidence type="ECO:0000256" key="5">
    <source>
        <dbReference type="ARBA" id="ARBA00023098"/>
    </source>
</evidence>
<dbReference type="PANTHER" id="PTHR22589:SF48">
    <property type="entry name" value="CARNITINE O-ACETYLTRANSFERASE YAT2"/>
    <property type="match status" value="1"/>
</dbReference>
<organism evidence="9 10">
    <name type="scientific">Scheffersomyces stipitis (strain ATCC 58785 / CBS 6054 / NBRC 10063 / NRRL Y-11545)</name>
    <name type="common">Yeast</name>
    <name type="synonym">Pichia stipitis</name>
    <dbReference type="NCBI Taxonomy" id="322104"/>
    <lineage>
        <taxon>Eukaryota</taxon>
        <taxon>Fungi</taxon>
        <taxon>Dikarya</taxon>
        <taxon>Ascomycota</taxon>
        <taxon>Saccharomycotina</taxon>
        <taxon>Pichiomycetes</taxon>
        <taxon>Debaryomycetaceae</taxon>
        <taxon>Scheffersomyces</taxon>
    </lineage>
</organism>
<dbReference type="GeneID" id="4837620"/>
<keyword evidence="4" id="KW-0276">Fatty acid metabolism</keyword>
<feature type="domain" description="Choline/carnitine acyltransferase" evidence="8">
    <location>
        <begin position="15"/>
        <end position="647"/>
    </location>
</feature>
<dbReference type="AlphaFoldDB" id="A3LNW5"/>
<accession>A3LNW5</accession>
<dbReference type="InterPro" id="IPR042572">
    <property type="entry name" value="Carn_acyl_trans_N"/>
</dbReference>
<evidence type="ECO:0000256" key="4">
    <source>
        <dbReference type="ARBA" id="ARBA00022832"/>
    </source>
</evidence>
<dbReference type="HOGENOM" id="CLU_013513_4_1_1"/>
<dbReference type="GO" id="GO:0009437">
    <property type="term" value="P:carnitine metabolic process"/>
    <property type="evidence" value="ECO:0007669"/>
    <property type="project" value="TreeGrafter"/>
</dbReference>
<feature type="compositionally biased region" description="Polar residues" evidence="7">
    <location>
        <begin position="830"/>
        <end position="841"/>
    </location>
</feature>
<dbReference type="GO" id="GO:0004092">
    <property type="term" value="F:carnitine O-acetyltransferase activity"/>
    <property type="evidence" value="ECO:0007669"/>
    <property type="project" value="TreeGrafter"/>
</dbReference>
<keyword evidence="10" id="KW-1185">Reference proteome</keyword>
<dbReference type="Gene3D" id="3.30.559.10">
    <property type="entry name" value="Chloramphenicol acetyltransferase-like domain"/>
    <property type="match status" value="1"/>
</dbReference>
<evidence type="ECO:0000256" key="3">
    <source>
        <dbReference type="ARBA" id="ARBA00022679"/>
    </source>
</evidence>
<keyword evidence="6" id="KW-0012">Acyltransferase</keyword>
<comment type="similarity">
    <text evidence="1">Belongs to the carnitine/choline acetyltransferase family.</text>
</comment>
<keyword evidence="5" id="KW-0443">Lipid metabolism</keyword>
<evidence type="ECO:0000313" key="9">
    <source>
        <dbReference type="EMBL" id="ABN64938.2"/>
    </source>
</evidence>
<feature type="compositionally biased region" description="Polar residues" evidence="7">
    <location>
        <begin position="764"/>
        <end position="777"/>
    </location>
</feature>
<dbReference type="PANTHER" id="PTHR22589">
    <property type="entry name" value="CARNITINE O-ACYLTRANSFERASE"/>
    <property type="match status" value="1"/>
</dbReference>
<evidence type="ECO:0000256" key="6">
    <source>
        <dbReference type="ARBA" id="ARBA00023315"/>
    </source>
</evidence>
<dbReference type="InterPro" id="IPR039551">
    <property type="entry name" value="Cho/carn_acyl_trans"/>
</dbReference>
<proteinExistence type="inferred from homology"/>
<evidence type="ECO:0000256" key="2">
    <source>
        <dbReference type="ARBA" id="ARBA00022448"/>
    </source>
</evidence>
<dbReference type="OMA" id="YADGYYK"/>
<keyword evidence="2" id="KW-0813">Transport</keyword>
<dbReference type="RefSeq" id="XP_001382967.2">
    <property type="nucleotide sequence ID" value="XM_001382930.1"/>
</dbReference>
<reference evidence="9 10" key="1">
    <citation type="journal article" date="2007" name="Nat. Biotechnol.">
        <title>Genome sequence of the lignocellulose-bioconverting and xylose-fermenting yeast Pichia stipitis.</title>
        <authorList>
            <person name="Jeffries T.W."/>
            <person name="Grigoriev I.V."/>
            <person name="Grimwood J."/>
            <person name="Laplaza J.M."/>
            <person name="Aerts A."/>
            <person name="Salamov A."/>
            <person name="Schmutz J."/>
            <person name="Lindquist E."/>
            <person name="Dehal P."/>
            <person name="Shapiro H."/>
            <person name="Jin Y.S."/>
            <person name="Passoth V."/>
            <person name="Richardson P.M."/>
        </authorList>
    </citation>
    <scope>NUCLEOTIDE SEQUENCE [LARGE SCALE GENOMIC DNA]</scope>
    <source>
        <strain evidence="10">ATCC 58785 / CBS 6054 / NBRC 10063 / NRRL Y-11545</strain>
    </source>
</reference>
<name>A3LNW5_PICST</name>
<dbReference type="SUPFAM" id="SSF52777">
    <property type="entry name" value="CoA-dependent acyltransferases"/>
    <property type="match status" value="2"/>
</dbReference>
<dbReference type="Pfam" id="PF00755">
    <property type="entry name" value="Carn_acyltransf"/>
    <property type="match status" value="1"/>
</dbReference>
<dbReference type="eggNOG" id="KOG3719">
    <property type="taxonomic scope" value="Eukaryota"/>
</dbReference>
<evidence type="ECO:0000256" key="1">
    <source>
        <dbReference type="ARBA" id="ARBA00005232"/>
    </source>
</evidence>
<dbReference type="InterPro" id="IPR000542">
    <property type="entry name" value="Carn_acyl_trans"/>
</dbReference>
<evidence type="ECO:0000256" key="7">
    <source>
        <dbReference type="SAM" id="MobiDB-lite"/>
    </source>
</evidence>
<evidence type="ECO:0000313" key="10">
    <source>
        <dbReference type="Proteomes" id="UP000002258"/>
    </source>
</evidence>
<dbReference type="GO" id="GO:0005829">
    <property type="term" value="C:cytosol"/>
    <property type="evidence" value="ECO:0007669"/>
    <property type="project" value="TreeGrafter"/>
</dbReference>
<dbReference type="STRING" id="322104.A3LNW5"/>
<feature type="region of interest" description="Disordered" evidence="7">
    <location>
        <begin position="813"/>
        <end position="849"/>
    </location>
</feature>
<dbReference type="EMBL" id="CP000496">
    <property type="protein sequence ID" value="ABN64938.2"/>
    <property type="molecule type" value="Genomic_DNA"/>
</dbReference>
<dbReference type="OrthoDB" id="240216at2759"/>
<dbReference type="GO" id="GO:0006631">
    <property type="term" value="P:fatty acid metabolic process"/>
    <property type="evidence" value="ECO:0007669"/>
    <property type="project" value="UniProtKB-KW"/>
</dbReference>
<keyword evidence="3 9" id="KW-0808">Transferase</keyword>
<dbReference type="Gene3D" id="1.10.275.20">
    <property type="entry name" value="Choline/Carnitine o-acyltransferase"/>
    <property type="match status" value="1"/>
</dbReference>
<protein>
    <submittedName>
        <fullName evidence="9">Carnitine acetyltransferase</fullName>
    </submittedName>
</protein>
<dbReference type="InParanoid" id="A3LNW5"/>
<dbReference type="KEGG" id="pic:PICST_42139"/>
<feature type="region of interest" description="Disordered" evidence="7">
    <location>
        <begin position="755"/>
        <end position="781"/>
    </location>
</feature>
<sequence>MSYYTYEYEADMPRLHVPPLATTAQQLLVALKPLMSVDEYNELLYESTEFVSHDMINLIQKHLIGASESPSQNCYWNTINDETAPAIYGEVRGDILPRNPYLILEEDPYSKTLSPPNQSQRAANLINSSLKFIVSLRNETLKPDLTPKNNNPLTMRCYLNLFGTTRVPASLDDVRNHQVKIKKYSDINDSRHIVVISNNQFYSLEVITPYTAEEYKDTKSKHRIWFNDHELSLILQNIIDVSSKVDQIESINNAIGSVTTQSLKHWQQARIELGRSNAENLKLIDDALFVVVLDGNSPISEQDKTSVICHGSSTLSKSNIQIGSCTSRWYDKLQLIVTANSVAGIVWESSSMDSTAILRFISDIYTDSVLKLAKNINGSEYTLFDNNVTFVSADGNNIKPEKQKMKFDVTKELQNLIHLSETRLADLINQHEYRTLSVKLDSHLIKKFNLSVDSILQICFQITYYTLYGKMVNTIEPITTRKFRDSRTELIPVQNDGINNLVKLYITNAPSEDKWESFKRCCEVHTKQYHDAMAGKGFERHFMSIIQVIKNPDSVKKLNKLNPDLPPLPDLTKENLDIPLLSNPMIEKLVSPELLISNCGNPALLLFGIPPAIDQGYGIGYIIHTDKVLITVCSKYRQTERFLDTFNRVINSMKNMLKQRSNFLLNINDNQSRKHELQKLRIEHELRHVDSSTPSTRHPIALTIDKDYEPIPIESVNLETKEHSRSNSLGSGSDEDFELLGGYGYFDFGDLDSRSDELSRNESRNTLSHSNLGSTLNSRHHSHTNLHKLTLTMAASDIKQKLSLSESIRDKLSHSEDALPLEGTVEETSSDSQPKSRSNIGRQLDISEY</sequence>
<dbReference type="InterPro" id="IPR023213">
    <property type="entry name" value="CAT-like_dom_sf"/>
</dbReference>